<evidence type="ECO:0000256" key="5">
    <source>
        <dbReference type="PROSITE-ProRule" id="PRU00309"/>
    </source>
</evidence>
<dbReference type="Gene3D" id="6.20.210.20">
    <property type="entry name" value="THAP domain"/>
    <property type="match status" value="1"/>
</dbReference>
<evidence type="ECO:0000256" key="4">
    <source>
        <dbReference type="ARBA" id="ARBA00023125"/>
    </source>
</evidence>
<evidence type="ECO:0000256" key="3">
    <source>
        <dbReference type="ARBA" id="ARBA00022833"/>
    </source>
</evidence>
<keyword evidence="2 5" id="KW-0863">Zinc-finger</keyword>
<dbReference type="GO" id="GO:0003677">
    <property type="term" value="F:DNA binding"/>
    <property type="evidence" value="ECO:0007669"/>
    <property type="project" value="UniProtKB-UniRule"/>
</dbReference>
<gene>
    <name evidence="9" type="ORF">Pcinc_037348</name>
</gene>
<dbReference type="SMART" id="SM00692">
    <property type="entry name" value="DM3"/>
    <property type="match status" value="1"/>
</dbReference>
<dbReference type="PANTHER" id="PTHR47696:SF1">
    <property type="entry name" value="THAP DOMAIN-CONTAINING PROTEIN 2"/>
    <property type="match status" value="1"/>
</dbReference>
<dbReference type="EMBL" id="JAWQEG010005920">
    <property type="protein sequence ID" value="KAK3856322.1"/>
    <property type="molecule type" value="Genomic_DNA"/>
</dbReference>
<dbReference type="PANTHER" id="PTHR47696">
    <property type="entry name" value="THAP DOMAIN-CONTAINING PROTEIN 2"/>
    <property type="match status" value="1"/>
</dbReference>
<evidence type="ECO:0000256" key="6">
    <source>
        <dbReference type="SAM" id="Coils"/>
    </source>
</evidence>
<evidence type="ECO:0000313" key="9">
    <source>
        <dbReference type="EMBL" id="KAK3856322.1"/>
    </source>
</evidence>
<protein>
    <recommendedName>
        <fullName evidence="8">THAP-type domain-containing protein</fullName>
    </recommendedName>
</protein>
<evidence type="ECO:0000256" key="1">
    <source>
        <dbReference type="ARBA" id="ARBA00022723"/>
    </source>
</evidence>
<feature type="region of interest" description="Disordered" evidence="7">
    <location>
        <begin position="83"/>
        <end position="102"/>
    </location>
</feature>
<keyword evidence="4 5" id="KW-0238">DNA-binding</keyword>
<dbReference type="SUPFAM" id="SSF57716">
    <property type="entry name" value="Glucocorticoid receptor-like (DNA-binding domain)"/>
    <property type="match status" value="1"/>
</dbReference>
<dbReference type="AlphaFoldDB" id="A0AAE1BU83"/>
<proteinExistence type="predicted"/>
<feature type="domain" description="THAP-type" evidence="8">
    <location>
        <begin position="1"/>
        <end position="83"/>
    </location>
</feature>
<reference evidence="9" key="1">
    <citation type="submission" date="2023-10" db="EMBL/GenBank/DDBJ databases">
        <title>Genome assemblies of two species of porcelain crab, Petrolisthes cinctipes and Petrolisthes manimaculis (Anomura: Porcellanidae).</title>
        <authorList>
            <person name="Angst P."/>
        </authorList>
    </citation>
    <scope>NUCLEOTIDE SEQUENCE</scope>
    <source>
        <strain evidence="9">PB745_01</strain>
        <tissue evidence="9">Gill</tissue>
    </source>
</reference>
<keyword evidence="10" id="KW-1185">Reference proteome</keyword>
<dbReference type="Proteomes" id="UP001286313">
    <property type="component" value="Unassembled WGS sequence"/>
</dbReference>
<keyword evidence="6" id="KW-0175">Coiled coil</keyword>
<dbReference type="PROSITE" id="PS50950">
    <property type="entry name" value="ZF_THAP"/>
    <property type="match status" value="1"/>
</dbReference>
<evidence type="ECO:0000256" key="7">
    <source>
        <dbReference type="SAM" id="MobiDB-lite"/>
    </source>
</evidence>
<accession>A0AAE1BU83</accession>
<sequence length="253" mass="28565">MPTICAAYECEEREKEKSDPSITFHRIPKDATRRQQWISAMGRENFTPHSSSRLCSKHFKPEDFDRTSLSYVRLRDNVVPSIFESSSSHPQDNQETNHGNTLMNNIKTEPVESDNVVPSIFDDSSTCLQDNQKYSHGIDPTKILKTELVESDDVLPSVFDDSSACLQDNQKYSSHGNDSKETLMTKLVESENKLLQSKKKIKLLQQETRRLKKKNAKLSSIISALKGKQSLSVLESCAAGVSDLVKRQVARDT</sequence>
<evidence type="ECO:0000259" key="8">
    <source>
        <dbReference type="PROSITE" id="PS50950"/>
    </source>
</evidence>
<comment type="caution">
    <text evidence="9">The sequence shown here is derived from an EMBL/GenBank/DDBJ whole genome shotgun (WGS) entry which is preliminary data.</text>
</comment>
<organism evidence="9 10">
    <name type="scientific">Petrolisthes cinctipes</name>
    <name type="common">Flat porcelain crab</name>
    <dbReference type="NCBI Taxonomy" id="88211"/>
    <lineage>
        <taxon>Eukaryota</taxon>
        <taxon>Metazoa</taxon>
        <taxon>Ecdysozoa</taxon>
        <taxon>Arthropoda</taxon>
        <taxon>Crustacea</taxon>
        <taxon>Multicrustacea</taxon>
        <taxon>Malacostraca</taxon>
        <taxon>Eumalacostraca</taxon>
        <taxon>Eucarida</taxon>
        <taxon>Decapoda</taxon>
        <taxon>Pleocyemata</taxon>
        <taxon>Anomura</taxon>
        <taxon>Galatheoidea</taxon>
        <taxon>Porcellanidae</taxon>
        <taxon>Petrolisthes</taxon>
    </lineage>
</organism>
<feature type="coiled-coil region" evidence="6">
    <location>
        <begin position="187"/>
        <end position="221"/>
    </location>
</feature>
<evidence type="ECO:0000313" key="10">
    <source>
        <dbReference type="Proteomes" id="UP001286313"/>
    </source>
</evidence>
<dbReference type="InterPro" id="IPR026521">
    <property type="entry name" value="THAP2"/>
</dbReference>
<dbReference type="InterPro" id="IPR038441">
    <property type="entry name" value="THAP_Znf_sf"/>
</dbReference>
<name>A0AAE1BU83_PETCI</name>
<dbReference type="Pfam" id="PF05485">
    <property type="entry name" value="THAP"/>
    <property type="match status" value="1"/>
</dbReference>
<dbReference type="InterPro" id="IPR006612">
    <property type="entry name" value="THAP_Znf"/>
</dbReference>
<dbReference type="GO" id="GO:0008270">
    <property type="term" value="F:zinc ion binding"/>
    <property type="evidence" value="ECO:0007669"/>
    <property type="project" value="UniProtKB-KW"/>
</dbReference>
<dbReference type="SMART" id="SM00980">
    <property type="entry name" value="THAP"/>
    <property type="match status" value="1"/>
</dbReference>
<keyword evidence="3" id="KW-0862">Zinc</keyword>
<evidence type="ECO:0000256" key="2">
    <source>
        <dbReference type="ARBA" id="ARBA00022771"/>
    </source>
</evidence>
<keyword evidence="1" id="KW-0479">Metal-binding</keyword>